<accession>A0A9D1APW5</accession>
<dbReference type="GO" id="GO:0005829">
    <property type="term" value="C:cytosol"/>
    <property type="evidence" value="ECO:0007669"/>
    <property type="project" value="TreeGrafter"/>
</dbReference>
<dbReference type="Proteomes" id="UP000824239">
    <property type="component" value="Unassembled WGS sequence"/>
</dbReference>
<dbReference type="PANTHER" id="PTHR12304:SF4">
    <property type="entry name" value="URIDINE NUCLEOSIDASE"/>
    <property type="match status" value="1"/>
</dbReference>
<dbReference type="AlphaFoldDB" id="A0A9D1APW5"/>
<proteinExistence type="predicted"/>
<dbReference type="Gene3D" id="3.90.245.10">
    <property type="entry name" value="Ribonucleoside hydrolase-like"/>
    <property type="match status" value="1"/>
</dbReference>
<dbReference type="InterPro" id="IPR001910">
    <property type="entry name" value="Inosine/uridine_hydrolase_dom"/>
</dbReference>
<organism evidence="4 5">
    <name type="scientific">Candidatus Avoscillospira avicola</name>
    <dbReference type="NCBI Taxonomy" id="2840706"/>
    <lineage>
        <taxon>Bacteria</taxon>
        <taxon>Bacillati</taxon>
        <taxon>Bacillota</taxon>
        <taxon>Clostridia</taxon>
        <taxon>Eubacteriales</taxon>
        <taxon>Oscillospiraceae</taxon>
        <taxon>Oscillospiraceae incertae sedis</taxon>
        <taxon>Candidatus Avoscillospira</taxon>
    </lineage>
</organism>
<comment type="caution">
    <text evidence="4">The sequence shown here is derived from an EMBL/GenBank/DDBJ whole genome shotgun (WGS) entry which is preliminary data.</text>
</comment>
<dbReference type="GO" id="GO:0006152">
    <property type="term" value="P:purine nucleoside catabolic process"/>
    <property type="evidence" value="ECO:0007669"/>
    <property type="project" value="TreeGrafter"/>
</dbReference>
<dbReference type="EMBL" id="DVHE01000002">
    <property type="protein sequence ID" value="HIR49702.1"/>
    <property type="molecule type" value="Genomic_DNA"/>
</dbReference>
<evidence type="ECO:0000313" key="4">
    <source>
        <dbReference type="EMBL" id="HIR49702.1"/>
    </source>
</evidence>
<dbReference type="PANTHER" id="PTHR12304">
    <property type="entry name" value="INOSINE-URIDINE PREFERRING NUCLEOSIDE HYDROLASE"/>
    <property type="match status" value="1"/>
</dbReference>
<protein>
    <submittedName>
        <fullName evidence="4">Nucleoside hydrolase</fullName>
    </submittedName>
</protein>
<gene>
    <name evidence="4" type="ORF">IAA53_00205</name>
</gene>
<reference evidence="4" key="1">
    <citation type="submission" date="2020-10" db="EMBL/GenBank/DDBJ databases">
        <authorList>
            <person name="Gilroy R."/>
        </authorList>
    </citation>
    <scope>NUCLEOTIDE SEQUENCE</scope>
    <source>
        <strain evidence="4">ChiBcec15-4380</strain>
    </source>
</reference>
<dbReference type="SUPFAM" id="SSF53590">
    <property type="entry name" value="Nucleoside hydrolase"/>
    <property type="match status" value="1"/>
</dbReference>
<evidence type="ECO:0000256" key="1">
    <source>
        <dbReference type="ARBA" id="ARBA00022801"/>
    </source>
</evidence>
<dbReference type="InterPro" id="IPR036452">
    <property type="entry name" value="Ribo_hydro-like"/>
</dbReference>
<evidence type="ECO:0000313" key="5">
    <source>
        <dbReference type="Proteomes" id="UP000824239"/>
    </source>
</evidence>
<name>A0A9D1APW5_9FIRM</name>
<dbReference type="InterPro" id="IPR023186">
    <property type="entry name" value="IUNH"/>
</dbReference>
<keyword evidence="1 4" id="KW-0378">Hydrolase</keyword>
<feature type="domain" description="Inosine/uridine-preferring nucleoside hydrolase" evidence="3">
    <location>
        <begin position="7"/>
        <end position="306"/>
    </location>
</feature>
<dbReference type="Pfam" id="PF01156">
    <property type="entry name" value="IU_nuc_hydro"/>
    <property type="match status" value="1"/>
</dbReference>
<reference evidence="4" key="2">
    <citation type="journal article" date="2021" name="PeerJ">
        <title>Extensive microbial diversity within the chicken gut microbiome revealed by metagenomics and culture.</title>
        <authorList>
            <person name="Gilroy R."/>
            <person name="Ravi A."/>
            <person name="Getino M."/>
            <person name="Pursley I."/>
            <person name="Horton D.L."/>
            <person name="Alikhan N.F."/>
            <person name="Baker D."/>
            <person name="Gharbi K."/>
            <person name="Hall N."/>
            <person name="Watson M."/>
            <person name="Adriaenssens E.M."/>
            <person name="Foster-Nyarko E."/>
            <person name="Jarju S."/>
            <person name="Secka A."/>
            <person name="Antonio M."/>
            <person name="Oren A."/>
            <person name="Chaudhuri R.R."/>
            <person name="La Ragione R."/>
            <person name="Hildebrand F."/>
            <person name="Pallen M.J."/>
        </authorList>
    </citation>
    <scope>NUCLEOTIDE SEQUENCE</scope>
    <source>
        <strain evidence="4">ChiBcec15-4380</strain>
    </source>
</reference>
<evidence type="ECO:0000259" key="3">
    <source>
        <dbReference type="Pfam" id="PF01156"/>
    </source>
</evidence>
<sequence>MSDRIPVILDCDPGHDDMVALVLALGSDRLDVKAITNVAGNKAMEKVNRNTLNILNWCGVEKEVAAGAVRPLVRPYNRTDTDGCHGLTGLDGFDFPADNPLKLSKRRAIEVMADVVRHSPKPVTLITTGPTTNVGLFLRAFPDLIPNIARISMMAGTCHFILTEPFMEFNAYLDAEATRIIFESGVPITMFGYDVTYSVLFRQDFTQRLLATGTRTGLMMQKLLDEFTVLHNKRWIDLGGCPVHDACAVAGVIDPTIVTRSEKMYVRIQTEPGPLSGATICDYQHRSGMEPNAEVVFAMDNQRFFDMVVESAAKLK</sequence>
<keyword evidence="2" id="KW-0326">Glycosidase</keyword>
<evidence type="ECO:0000256" key="2">
    <source>
        <dbReference type="ARBA" id="ARBA00023295"/>
    </source>
</evidence>
<dbReference type="GO" id="GO:0008477">
    <property type="term" value="F:purine nucleosidase activity"/>
    <property type="evidence" value="ECO:0007669"/>
    <property type="project" value="TreeGrafter"/>
</dbReference>